<dbReference type="OrthoDB" id="3133596at2759"/>
<protein>
    <recommendedName>
        <fullName evidence="4">HNH nuclease domain-containing protein</fullName>
    </recommendedName>
</protein>
<feature type="compositionally biased region" description="Basic and acidic residues" evidence="1">
    <location>
        <begin position="249"/>
        <end position="283"/>
    </location>
</feature>
<dbReference type="Proteomes" id="UP000307440">
    <property type="component" value="Unassembled WGS sequence"/>
</dbReference>
<feature type="compositionally biased region" description="Polar residues" evidence="1">
    <location>
        <begin position="289"/>
        <end position="309"/>
    </location>
</feature>
<feature type="region of interest" description="Disordered" evidence="1">
    <location>
        <begin position="238"/>
        <end position="316"/>
    </location>
</feature>
<evidence type="ECO:0000256" key="1">
    <source>
        <dbReference type="SAM" id="MobiDB-lite"/>
    </source>
</evidence>
<accession>A0A5C3KT33</accession>
<name>A0A5C3KT33_COPMA</name>
<dbReference type="STRING" id="230819.A0A5C3KT33"/>
<reference evidence="2 3" key="1">
    <citation type="journal article" date="2019" name="Nat. Ecol. Evol.">
        <title>Megaphylogeny resolves global patterns of mushroom evolution.</title>
        <authorList>
            <person name="Varga T."/>
            <person name="Krizsan K."/>
            <person name="Foldi C."/>
            <person name="Dima B."/>
            <person name="Sanchez-Garcia M."/>
            <person name="Sanchez-Ramirez S."/>
            <person name="Szollosi G.J."/>
            <person name="Szarkandi J.G."/>
            <person name="Papp V."/>
            <person name="Albert L."/>
            <person name="Andreopoulos W."/>
            <person name="Angelini C."/>
            <person name="Antonin V."/>
            <person name="Barry K.W."/>
            <person name="Bougher N.L."/>
            <person name="Buchanan P."/>
            <person name="Buyck B."/>
            <person name="Bense V."/>
            <person name="Catcheside P."/>
            <person name="Chovatia M."/>
            <person name="Cooper J."/>
            <person name="Damon W."/>
            <person name="Desjardin D."/>
            <person name="Finy P."/>
            <person name="Geml J."/>
            <person name="Haridas S."/>
            <person name="Hughes K."/>
            <person name="Justo A."/>
            <person name="Karasinski D."/>
            <person name="Kautmanova I."/>
            <person name="Kiss B."/>
            <person name="Kocsube S."/>
            <person name="Kotiranta H."/>
            <person name="LaButti K.M."/>
            <person name="Lechner B.E."/>
            <person name="Liimatainen K."/>
            <person name="Lipzen A."/>
            <person name="Lukacs Z."/>
            <person name="Mihaltcheva S."/>
            <person name="Morgado L.N."/>
            <person name="Niskanen T."/>
            <person name="Noordeloos M.E."/>
            <person name="Ohm R.A."/>
            <person name="Ortiz-Santana B."/>
            <person name="Ovrebo C."/>
            <person name="Racz N."/>
            <person name="Riley R."/>
            <person name="Savchenko A."/>
            <person name="Shiryaev A."/>
            <person name="Soop K."/>
            <person name="Spirin V."/>
            <person name="Szebenyi C."/>
            <person name="Tomsovsky M."/>
            <person name="Tulloss R.E."/>
            <person name="Uehling J."/>
            <person name="Grigoriev I.V."/>
            <person name="Vagvolgyi C."/>
            <person name="Papp T."/>
            <person name="Martin F.M."/>
            <person name="Miettinen O."/>
            <person name="Hibbett D.S."/>
            <person name="Nagy L.G."/>
        </authorList>
    </citation>
    <scope>NUCLEOTIDE SEQUENCE [LARGE SCALE GENOMIC DNA]</scope>
    <source>
        <strain evidence="2 3">CBS 121175</strain>
    </source>
</reference>
<keyword evidence="3" id="KW-1185">Reference proteome</keyword>
<dbReference type="AlphaFoldDB" id="A0A5C3KT33"/>
<evidence type="ECO:0000313" key="2">
    <source>
        <dbReference type="EMBL" id="TFK23417.1"/>
    </source>
</evidence>
<gene>
    <name evidence="2" type="ORF">FA15DRAFT_670528</name>
</gene>
<proteinExistence type="predicted"/>
<dbReference type="EMBL" id="ML210219">
    <property type="protein sequence ID" value="TFK23417.1"/>
    <property type="molecule type" value="Genomic_DNA"/>
</dbReference>
<organism evidence="2 3">
    <name type="scientific">Coprinopsis marcescibilis</name>
    <name type="common">Agaric fungus</name>
    <name type="synonym">Psathyrella marcescibilis</name>
    <dbReference type="NCBI Taxonomy" id="230819"/>
    <lineage>
        <taxon>Eukaryota</taxon>
        <taxon>Fungi</taxon>
        <taxon>Dikarya</taxon>
        <taxon>Basidiomycota</taxon>
        <taxon>Agaricomycotina</taxon>
        <taxon>Agaricomycetes</taxon>
        <taxon>Agaricomycetidae</taxon>
        <taxon>Agaricales</taxon>
        <taxon>Agaricineae</taxon>
        <taxon>Psathyrellaceae</taxon>
        <taxon>Coprinopsis</taxon>
    </lineage>
</organism>
<evidence type="ECO:0008006" key="4">
    <source>
        <dbReference type="Google" id="ProtNLM"/>
    </source>
</evidence>
<sequence>MQTNSNFDSTPESCIESDRRISAVSRVLAVDPNEGRCLVENCLPERMVEFCHVVPRKFWRDRQFLDSLEWYWRMRKNTLNLETRRNIFPASRVVHGLYDAGRWILVPEEAIIQRYRDALDEDTLRADRESFPLIPDSNRFEYRLVPVKDTEAVYFTRLNNPSIPMSLDAFTIHLPPFNTLPKLVSHVHPKFAIVSGGHQLSRMPPNDFDALKVRYPIVAKIFVAFRAWRGVVPTNAKSDPTYYPPYDPNDDHSSDEGNYADDPKDRDHNDAVTEKGRYHDSSCKRPRQLSPTASRSKTCNSISQRAHTQNGKDRVE</sequence>
<evidence type="ECO:0000313" key="3">
    <source>
        <dbReference type="Proteomes" id="UP000307440"/>
    </source>
</evidence>